<dbReference type="EMBL" id="CAMXCT030000513">
    <property type="protein sequence ID" value="CAL4767107.1"/>
    <property type="molecule type" value="Genomic_DNA"/>
</dbReference>
<accession>A0A9P1BWC4</accession>
<evidence type="ECO:0000313" key="1">
    <source>
        <dbReference type="EMBL" id="CAI3979795.1"/>
    </source>
</evidence>
<dbReference type="Proteomes" id="UP001152797">
    <property type="component" value="Unassembled WGS sequence"/>
</dbReference>
<reference evidence="1" key="1">
    <citation type="submission" date="2022-10" db="EMBL/GenBank/DDBJ databases">
        <authorList>
            <person name="Chen Y."/>
            <person name="Dougan E. K."/>
            <person name="Chan C."/>
            <person name="Rhodes N."/>
            <person name="Thang M."/>
        </authorList>
    </citation>
    <scope>NUCLEOTIDE SEQUENCE</scope>
</reference>
<protein>
    <submittedName>
        <fullName evidence="1">Uncharacterized protein</fullName>
    </submittedName>
</protein>
<name>A0A9P1BWC4_9DINO</name>
<proteinExistence type="predicted"/>
<dbReference type="EMBL" id="CAMXCT010000513">
    <property type="protein sequence ID" value="CAI3979795.1"/>
    <property type="molecule type" value="Genomic_DNA"/>
</dbReference>
<dbReference type="AlphaFoldDB" id="A0A9P1BWC4"/>
<comment type="caution">
    <text evidence="1">The sequence shown here is derived from an EMBL/GenBank/DDBJ whole genome shotgun (WGS) entry which is preliminary data.</text>
</comment>
<organism evidence="1">
    <name type="scientific">Cladocopium goreaui</name>
    <dbReference type="NCBI Taxonomy" id="2562237"/>
    <lineage>
        <taxon>Eukaryota</taxon>
        <taxon>Sar</taxon>
        <taxon>Alveolata</taxon>
        <taxon>Dinophyceae</taxon>
        <taxon>Suessiales</taxon>
        <taxon>Symbiodiniaceae</taxon>
        <taxon>Cladocopium</taxon>
    </lineage>
</organism>
<reference evidence="2" key="2">
    <citation type="submission" date="2024-04" db="EMBL/GenBank/DDBJ databases">
        <authorList>
            <person name="Chen Y."/>
            <person name="Shah S."/>
            <person name="Dougan E. K."/>
            <person name="Thang M."/>
            <person name="Chan C."/>
        </authorList>
    </citation>
    <scope>NUCLEOTIDE SEQUENCE [LARGE SCALE GENOMIC DNA]</scope>
</reference>
<dbReference type="EMBL" id="CAMXCT020000513">
    <property type="protein sequence ID" value="CAL1133170.1"/>
    <property type="molecule type" value="Genomic_DNA"/>
</dbReference>
<gene>
    <name evidence="1" type="ORF">C1SCF055_LOCUS7724</name>
</gene>
<keyword evidence="3" id="KW-1185">Reference proteome</keyword>
<evidence type="ECO:0000313" key="2">
    <source>
        <dbReference type="EMBL" id="CAL1133170.1"/>
    </source>
</evidence>
<sequence length="303" mass="33520">MENTAEYSEVCCDDWDPGSTWTVEPYDPLDYYSNPDSTTEWDLSGLFSSTTVESTTESWTTVTTTTVGWKQPQGPVYTLQNATWSSVSFLEETFDAESCEGDWTRDNAWFALNLCVALWQRSHMFTLTDGVLLFAEWNGLECLGTPNVIEQFSTECSPGTSKAFTMLASSMAEGPWIPFTYPTRAGYLTYSKTPVNMPAWAYAMYYYSSTCSGPPDAVWVSPLGACKKEPYGSYKMFCENGVVVQHYFEGNKDGCNGNEDKCACDPTIPPPSSVASVGFDSLSTSACVEYDGKYYKVFGVVSS</sequence>
<evidence type="ECO:0000313" key="3">
    <source>
        <dbReference type="Proteomes" id="UP001152797"/>
    </source>
</evidence>